<reference evidence="13" key="1">
    <citation type="submission" date="2022-11" db="UniProtKB">
        <authorList>
            <consortium name="WormBaseParasite"/>
        </authorList>
    </citation>
    <scope>IDENTIFICATION</scope>
</reference>
<feature type="region of interest" description="Disordered" evidence="10">
    <location>
        <begin position="178"/>
        <end position="209"/>
    </location>
</feature>
<dbReference type="PANTHER" id="PTHR12786:SF1">
    <property type="entry name" value="SPLICING REGULATOR SDE2"/>
    <property type="match status" value="1"/>
</dbReference>
<keyword evidence="5" id="KW-0507">mRNA processing</keyword>
<dbReference type="InterPro" id="IPR051421">
    <property type="entry name" value="RNA_Proc_DNA_Dmg_Regulator"/>
</dbReference>
<evidence type="ECO:0000256" key="6">
    <source>
        <dbReference type="ARBA" id="ARBA00023187"/>
    </source>
</evidence>
<keyword evidence="12" id="KW-1185">Reference proteome</keyword>
<evidence type="ECO:0000256" key="4">
    <source>
        <dbReference type="ARBA" id="ARBA00022490"/>
    </source>
</evidence>
<dbReference type="GO" id="GO:0005634">
    <property type="term" value="C:nucleus"/>
    <property type="evidence" value="ECO:0007669"/>
    <property type="project" value="UniProtKB-SubCell"/>
</dbReference>
<dbReference type="WBParaSite" id="Minc3s00021g01349">
    <property type="protein sequence ID" value="Minc3s00021g01349"/>
    <property type="gene ID" value="Minc3s00021g01349"/>
</dbReference>
<sequence length="485" mass="55461">MLIRSHFTHDDNAMVNMVNSLPPEAYFLECDGSVHEELGTIQKGKLIQLHFRLCGGKGGFGSLLRSFRIHKSNNQLMCRNLAGRRLADVREEERLKKYIEKKEQREKEKKKKEEEKIDKLKNGAKSKHEFTDQEYLRKRDTVLDVVEDAVEAGVLALKEKQKADAEVENNDVTTQVEEFTGPSTSSNIQEVSTASNVNDEQNSDSDESLDDLMSCGPLKKKIPLALRALQEYDGHKQEKKLPLFPDTKKIVHLTVKYKRPFFKKSGNQCVFVTQPYPDRNPSNSSVCLILPDLDRSKKAQTDPDVDKQAREWEERLRENYGLISGVNYTKILTFIQLTREYTEIKDRVKLANLYDIFFVDYKLTKKVEYFMGKLFKKPAHVGNLNQKIKHLKSNASTIISSLLEDFPGGPINIRSVYFQTLDVSLPIYVDFGSSNEINFELPPEPELVEIVGECSTLPEGLEVKVRADGLVTTVEKKRVLKNKQK</sequence>
<evidence type="ECO:0000256" key="9">
    <source>
        <dbReference type="SAM" id="Coils"/>
    </source>
</evidence>
<keyword evidence="4" id="KW-0963">Cytoplasm</keyword>
<evidence type="ECO:0000313" key="12">
    <source>
        <dbReference type="Proteomes" id="UP000887563"/>
    </source>
</evidence>
<protein>
    <submittedName>
        <fullName evidence="13">Sde2 N-terminal ubiquitin domain-containing protein</fullName>
    </submittedName>
</protein>
<evidence type="ECO:0000256" key="2">
    <source>
        <dbReference type="ARBA" id="ARBA00004496"/>
    </source>
</evidence>
<keyword evidence="7" id="KW-0539">Nucleus</keyword>
<dbReference type="Pfam" id="PF22782">
    <property type="entry name" value="SDE2"/>
    <property type="match status" value="1"/>
</dbReference>
<feature type="compositionally biased region" description="Polar residues" evidence="10">
    <location>
        <begin position="178"/>
        <end position="194"/>
    </location>
</feature>
<accession>A0A914KIZ2</accession>
<feature type="coiled-coil region" evidence="9">
    <location>
        <begin position="92"/>
        <end position="123"/>
    </location>
</feature>
<proteinExistence type="inferred from homology"/>
<dbReference type="GO" id="GO:0005737">
    <property type="term" value="C:cytoplasm"/>
    <property type="evidence" value="ECO:0007669"/>
    <property type="project" value="UniProtKB-SubCell"/>
</dbReference>
<keyword evidence="8" id="KW-0131">Cell cycle</keyword>
<dbReference type="AlphaFoldDB" id="A0A914KIZ2"/>
<comment type="similarity">
    <text evidence="3">Belongs to the SDE2 family.</text>
</comment>
<evidence type="ECO:0000256" key="8">
    <source>
        <dbReference type="ARBA" id="ARBA00023306"/>
    </source>
</evidence>
<dbReference type="GO" id="GO:0006397">
    <property type="term" value="P:mRNA processing"/>
    <property type="evidence" value="ECO:0007669"/>
    <property type="project" value="UniProtKB-KW"/>
</dbReference>
<evidence type="ECO:0000256" key="1">
    <source>
        <dbReference type="ARBA" id="ARBA00004123"/>
    </source>
</evidence>
<dbReference type="Proteomes" id="UP000887563">
    <property type="component" value="Unplaced"/>
</dbReference>
<dbReference type="GO" id="GO:0008380">
    <property type="term" value="P:RNA splicing"/>
    <property type="evidence" value="ECO:0007669"/>
    <property type="project" value="UniProtKB-KW"/>
</dbReference>
<evidence type="ECO:0000256" key="3">
    <source>
        <dbReference type="ARBA" id="ARBA00008726"/>
    </source>
</evidence>
<dbReference type="PANTHER" id="PTHR12786">
    <property type="entry name" value="SPLICING FACTOR SF3A-RELATED"/>
    <property type="match status" value="1"/>
</dbReference>
<dbReference type="InterPro" id="IPR053822">
    <property type="entry name" value="SDE2-like_dom"/>
</dbReference>
<organism evidence="12 13">
    <name type="scientific">Meloidogyne incognita</name>
    <name type="common">Southern root-knot nematode worm</name>
    <name type="synonym">Oxyuris incognita</name>
    <dbReference type="NCBI Taxonomy" id="6306"/>
    <lineage>
        <taxon>Eukaryota</taxon>
        <taxon>Metazoa</taxon>
        <taxon>Ecdysozoa</taxon>
        <taxon>Nematoda</taxon>
        <taxon>Chromadorea</taxon>
        <taxon>Rhabditida</taxon>
        <taxon>Tylenchina</taxon>
        <taxon>Tylenchomorpha</taxon>
        <taxon>Tylenchoidea</taxon>
        <taxon>Meloidogynidae</taxon>
        <taxon>Meloidogyninae</taxon>
        <taxon>Meloidogyne</taxon>
        <taxon>Meloidogyne incognita group</taxon>
    </lineage>
</organism>
<evidence type="ECO:0000256" key="7">
    <source>
        <dbReference type="ARBA" id="ARBA00023242"/>
    </source>
</evidence>
<dbReference type="SUPFAM" id="SSF56808">
    <property type="entry name" value="Ribosomal protein L1"/>
    <property type="match status" value="1"/>
</dbReference>
<name>A0A914KIZ2_MELIC</name>
<evidence type="ECO:0000313" key="13">
    <source>
        <dbReference type="WBParaSite" id="Minc3s00021g01349"/>
    </source>
</evidence>
<evidence type="ECO:0000259" key="11">
    <source>
        <dbReference type="Pfam" id="PF22782"/>
    </source>
</evidence>
<dbReference type="InterPro" id="IPR023674">
    <property type="entry name" value="Ribosomal_uL1-like"/>
</dbReference>
<evidence type="ECO:0000256" key="10">
    <source>
        <dbReference type="SAM" id="MobiDB-lite"/>
    </source>
</evidence>
<keyword evidence="9" id="KW-0175">Coiled coil</keyword>
<evidence type="ECO:0000256" key="5">
    <source>
        <dbReference type="ARBA" id="ARBA00022664"/>
    </source>
</evidence>
<keyword evidence="6" id="KW-0508">mRNA splicing</keyword>
<feature type="domain" description="SDE2-like" evidence="11">
    <location>
        <begin position="55"/>
        <end position="151"/>
    </location>
</feature>
<comment type="subcellular location">
    <subcellularLocation>
        <location evidence="2">Cytoplasm</location>
    </subcellularLocation>
    <subcellularLocation>
        <location evidence="1">Nucleus</location>
    </subcellularLocation>
</comment>